<evidence type="ECO:0000313" key="2">
    <source>
        <dbReference type="Proteomes" id="UP000253606"/>
    </source>
</evidence>
<gene>
    <name evidence="1" type="ORF">ACPOL_3112</name>
</gene>
<dbReference type="KEGG" id="abas:ACPOL_3112"/>
<dbReference type="EMBL" id="CP030840">
    <property type="protein sequence ID" value="AXC12407.1"/>
    <property type="molecule type" value="Genomic_DNA"/>
</dbReference>
<dbReference type="Proteomes" id="UP000253606">
    <property type="component" value="Chromosome"/>
</dbReference>
<dbReference type="RefSeq" id="WP_114207626.1">
    <property type="nucleotide sequence ID" value="NZ_CP030840.1"/>
</dbReference>
<reference evidence="1 2" key="1">
    <citation type="journal article" date="2018" name="Front. Microbiol.">
        <title>Hydrolytic Capabilities as a Key to Environmental Success: Chitinolytic and Cellulolytic Acidobacteria From Acidic Sub-arctic Soils and Boreal Peatlands.</title>
        <authorList>
            <person name="Belova S.E."/>
            <person name="Ravin N.V."/>
            <person name="Pankratov T.A."/>
            <person name="Rakitin A.L."/>
            <person name="Ivanova A.A."/>
            <person name="Beletsky A.V."/>
            <person name="Mardanov A.V."/>
            <person name="Sinninghe Damste J.S."/>
            <person name="Dedysh S.N."/>
        </authorList>
    </citation>
    <scope>NUCLEOTIDE SEQUENCE [LARGE SCALE GENOMIC DNA]</scope>
    <source>
        <strain evidence="1 2">SBC82</strain>
    </source>
</reference>
<protein>
    <submittedName>
        <fullName evidence="1">Uncharacterized protein</fullName>
    </submittedName>
</protein>
<dbReference type="OrthoDB" id="123162at2"/>
<sequence length="94" mass="10872">MIHCKELSDKVVRLLTIYEDGTYGPEVHIEFTDGTTFSACLKTNVSIEARYIHDQAASQLFSEITRLRSRVDLKRWDLDNTRHFILADSGRRSL</sequence>
<keyword evidence="2" id="KW-1185">Reference proteome</keyword>
<evidence type="ECO:0000313" key="1">
    <source>
        <dbReference type="EMBL" id="AXC12407.1"/>
    </source>
</evidence>
<name>A0A2Z5G121_9BACT</name>
<dbReference type="AlphaFoldDB" id="A0A2Z5G121"/>
<proteinExistence type="predicted"/>
<organism evidence="1 2">
    <name type="scientific">Acidisarcina polymorpha</name>
    <dbReference type="NCBI Taxonomy" id="2211140"/>
    <lineage>
        <taxon>Bacteria</taxon>
        <taxon>Pseudomonadati</taxon>
        <taxon>Acidobacteriota</taxon>
        <taxon>Terriglobia</taxon>
        <taxon>Terriglobales</taxon>
        <taxon>Acidobacteriaceae</taxon>
        <taxon>Acidisarcina</taxon>
    </lineage>
</organism>
<accession>A0A2Z5G121</accession>